<keyword evidence="3" id="KW-1185">Reference proteome</keyword>
<dbReference type="PIRSF" id="PIRSF029347">
    <property type="entry name" value="RecF"/>
    <property type="match status" value="1"/>
</dbReference>
<name>A0ABT1FL17_9BACT</name>
<comment type="caution">
    <text evidence="2">The sequence shown here is derived from an EMBL/GenBank/DDBJ whole genome shotgun (WGS) entry which is preliminary data.</text>
</comment>
<dbReference type="CDD" id="cd00267">
    <property type="entry name" value="ABC_ATPase"/>
    <property type="match status" value="1"/>
</dbReference>
<evidence type="ECO:0000259" key="1">
    <source>
        <dbReference type="Pfam" id="PF13304"/>
    </source>
</evidence>
<evidence type="ECO:0000313" key="2">
    <source>
        <dbReference type="EMBL" id="MCP1382421.1"/>
    </source>
</evidence>
<reference evidence="2 3" key="1">
    <citation type="submission" date="2022-06" db="EMBL/GenBank/DDBJ databases">
        <title>Runella sp. S5 genome sequencing.</title>
        <authorList>
            <person name="Park S."/>
        </authorList>
    </citation>
    <scope>NUCLEOTIDE SEQUENCE [LARGE SCALE GENOMIC DNA]</scope>
    <source>
        <strain evidence="2 3">S5</strain>
    </source>
</reference>
<dbReference type="Gene3D" id="3.40.50.300">
    <property type="entry name" value="P-loop containing nucleotide triphosphate hydrolases"/>
    <property type="match status" value="1"/>
</dbReference>
<sequence length="398" mass="45711">MRIEQIKIENFKVFKNTIIKDIPKMAVFVGANGSGKSTFFDVFGFLSDALQNNVTIALNKRGGFQEVITRGCDFQKDFIKIEIKFRNQQTETEHSPLITYSIEIGFKNGKVYINRETLKYRRGQKTGKPWHFLDFKEGIGYAIVNENDYGKSGAVEKRIEQKVTSSDILAIKGLGQFEQFKTINSFRSLLEKSYVSNFTIEYGRRISDTGISNHLSVTGDNLAQVTKYMYDYHRDVFDSILQKLPNRIPGITQVEAKETEDGRIILRFQDENFVDPFVARYVSDGTIKMFAYMILLHDPEPHPLLCIEEPENFLHPDLLLQLCEEIREYSDRGGQVLVSTHSPDFVNGLYINELFFLVKEKGVTIINAAKNDESVLVLAKENQLGWLWRNHYIKGANL</sequence>
<dbReference type="Proteomes" id="UP001204772">
    <property type="component" value="Unassembled WGS sequence"/>
</dbReference>
<evidence type="ECO:0000313" key="3">
    <source>
        <dbReference type="Proteomes" id="UP001204772"/>
    </source>
</evidence>
<protein>
    <submittedName>
        <fullName evidence="2">AAA family ATPase</fullName>
    </submittedName>
</protein>
<feature type="domain" description="ATPase AAA-type core" evidence="1">
    <location>
        <begin position="26"/>
        <end position="346"/>
    </location>
</feature>
<gene>
    <name evidence="2" type="ORF">NCI00_08305</name>
</gene>
<dbReference type="SUPFAM" id="SSF52540">
    <property type="entry name" value="P-loop containing nucleoside triphosphate hydrolases"/>
    <property type="match status" value="1"/>
</dbReference>
<dbReference type="EMBL" id="JAMZEL010000002">
    <property type="protein sequence ID" value="MCP1382421.1"/>
    <property type="molecule type" value="Genomic_DNA"/>
</dbReference>
<organism evidence="2 3">
    <name type="scientific">Runella salmonicolor</name>
    <dbReference type="NCBI Taxonomy" id="2950278"/>
    <lineage>
        <taxon>Bacteria</taxon>
        <taxon>Pseudomonadati</taxon>
        <taxon>Bacteroidota</taxon>
        <taxon>Cytophagia</taxon>
        <taxon>Cytophagales</taxon>
        <taxon>Spirosomataceae</taxon>
        <taxon>Runella</taxon>
    </lineage>
</organism>
<dbReference type="PANTHER" id="PTHR40396:SF1">
    <property type="entry name" value="ATPASE AAA-TYPE CORE DOMAIN-CONTAINING PROTEIN"/>
    <property type="match status" value="1"/>
</dbReference>
<proteinExistence type="predicted"/>
<dbReference type="InterPro" id="IPR003959">
    <property type="entry name" value="ATPase_AAA_core"/>
</dbReference>
<dbReference type="InterPro" id="IPR027417">
    <property type="entry name" value="P-loop_NTPase"/>
</dbReference>
<dbReference type="RefSeq" id="WP_253526657.1">
    <property type="nucleotide sequence ID" value="NZ_JAMZEL010000002.1"/>
</dbReference>
<dbReference type="InterPro" id="IPR014555">
    <property type="entry name" value="RecF-like"/>
</dbReference>
<accession>A0ABT1FL17</accession>
<dbReference type="PANTHER" id="PTHR40396">
    <property type="entry name" value="ATPASE-LIKE PROTEIN"/>
    <property type="match status" value="1"/>
</dbReference>
<dbReference type="Pfam" id="PF13304">
    <property type="entry name" value="AAA_21"/>
    <property type="match status" value="1"/>
</dbReference>